<feature type="chain" id="PRO_5005513318" evidence="1">
    <location>
        <begin position="23"/>
        <end position="762"/>
    </location>
</feature>
<gene>
    <name evidence="2" type="ORF">ISF6_1126</name>
</gene>
<keyword evidence="3" id="KW-1185">Reference proteome</keyword>
<dbReference type="RefSeq" id="WP_157548403.1">
    <property type="nucleotide sequence ID" value="NZ_BBYR01000002.1"/>
</dbReference>
<feature type="signal peptide" evidence="1">
    <location>
        <begin position="1"/>
        <end position="22"/>
    </location>
</feature>
<sequence length="762" mass="79062">MRKLQVAAAAASLFAVAGVAQAATLNSSGSVIAAETIFPGTTGDNTRIKAPAFTYQYEGGVVAASRQIFKVAVNLTSPAQWTLRATQLNRDTDPILGGANATSWTAELARTIIATATVNGQTGRVAVLAGTDPAPGQYAIRLNRVEAGDTIAGSPLVSSQDSAVTFVFELVNNTPDNGVNLAQLSLQFATFKSPAVPVLPNSAPDTVTTAINQYPTIYNLGALSVDTNNAACALPQGSVRLQAVSGNNDPAALSQEDTVSNQGTLRDVANYIRIGKATNVALAKSGDRLVQTTNSFQTNLGSTPINGAGGTGGGRFTFKPSTTQVANVYGGDFNAGAATGLFSVDNTVNGANNATLRGVGTFPERRTSGDERAAKLGVLSFSNLGGNALDRLIDLDAYGFKAATVAQLPDVGFSNAVSHVPSDLGAVSRQVGDFTAVTPPISTEANLYGGVDISGVGPTAVNESGAVVIGFTSKANFGWRAAGGGLTLQRGNVTCADTAPAGSLIGSLVNPGGGTAYFWRFSRAELAGASVNGTLAGDWTVCYNVTGESTIPAATFTNVFVRVLKDDTTEQNLLSCSASLASIYGGVKIDVRNFQLHNVLPTSTADDKLWRGILRVINNSESDTATVEAQYIHADGRYGMWGTLGTWAPRAARYVFDTEIWGALTNAVANPTPTLVNNSAPTTQTVRLRISSDVSTLRVQNYIYHAGTQALTEVSSTQGADFVNVDSSNRDHLDQDAQFDIVKDTATLSQQTTTVGKGALGN</sequence>
<evidence type="ECO:0000313" key="3">
    <source>
        <dbReference type="Proteomes" id="UP000037660"/>
    </source>
</evidence>
<dbReference type="EMBL" id="BBYR01000002">
    <property type="protein sequence ID" value="GAP33871.1"/>
    <property type="molecule type" value="Genomic_DNA"/>
</dbReference>
<comment type="caution">
    <text evidence="2">The sequence shown here is derived from an EMBL/GenBank/DDBJ whole genome shotgun (WGS) entry which is preliminary data.</text>
</comment>
<name>A0A0K8NTX5_PISS1</name>
<reference evidence="2 3" key="2">
    <citation type="journal article" date="2016" name="Science">
        <title>A bacterium that degrades and assimilates poly(ethylene terephthalate).</title>
        <authorList>
            <person name="Yoshida S."/>
            <person name="Hiraga K."/>
            <person name="Takehana T."/>
            <person name="Taniguchi I."/>
            <person name="Yamaji H."/>
            <person name="Maeda Y."/>
            <person name="Toyohara K."/>
            <person name="Miyamoto K."/>
            <person name="Kimura Y."/>
            <person name="Oda K."/>
        </authorList>
    </citation>
    <scope>NUCLEOTIDE SEQUENCE [LARGE SCALE GENOMIC DNA]</scope>
    <source>
        <strain evidence="3">NBRC 110686 / TISTR 2288 / 201-F6</strain>
    </source>
</reference>
<organism evidence="2 3">
    <name type="scientific">Piscinibacter sakaiensis</name>
    <name type="common">Ideonella sakaiensis</name>
    <dbReference type="NCBI Taxonomy" id="1547922"/>
    <lineage>
        <taxon>Bacteria</taxon>
        <taxon>Pseudomonadati</taxon>
        <taxon>Pseudomonadota</taxon>
        <taxon>Betaproteobacteria</taxon>
        <taxon>Burkholderiales</taxon>
        <taxon>Sphaerotilaceae</taxon>
        <taxon>Piscinibacter</taxon>
    </lineage>
</organism>
<reference evidence="3" key="1">
    <citation type="submission" date="2015-07" db="EMBL/GenBank/DDBJ databases">
        <title>Discovery of a poly(ethylene terephthalate assimilation.</title>
        <authorList>
            <person name="Yoshida S."/>
            <person name="Hiraga K."/>
            <person name="Takehana T."/>
            <person name="Taniguchi I."/>
            <person name="Yamaji H."/>
            <person name="Maeda Y."/>
            <person name="Toyohara K."/>
            <person name="Miyamoto K."/>
            <person name="Kimura Y."/>
            <person name="Oda K."/>
        </authorList>
    </citation>
    <scope>NUCLEOTIDE SEQUENCE [LARGE SCALE GENOMIC DNA]</scope>
    <source>
        <strain evidence="3">NBRC 110686 / TISTR 2288 / 201-F6</strain>
    </source>
</reference>
<dbReference type="OrthoDB" id="8577678at2"/>
<keyword evidence="1" id="KW-0732">Signal</keyword>
<dbReference type="AlphaFoldDB" id="A0A0K8NTX5"/>
<accession>A0A0K8NTX5</accession>
<evidence type="ECO:0000313" key="2">
    <source>
        <dbReference type="EMBL" id="GAP33871.1"/>
    </source>
</evidence>
<proteinExistence type="predicted"/>
<dbReference type="Proteomes" id="UP000037660">
    <property type="component" value="Unassembled WGS sequence"/>
</dbReference>
<protein>
    <submittedName>
        <fullName evidence="2">Uncharacterized protein</fullName>
    </submittedName>
</protein>
<evidence type="ECO:0000256" key="1">
    <source>
        <dbReference type="SAM" id="SignalP"/>
    </source>
</evidence>